<feature type="domain" description="Protein kinase" evidence="8">
    <location>
        <begin position="1305"/>
        <end position="1610"/>
    </location>
</feature>
<evidence type="ECO:0000256" key="4">
    <source>
        <dbReference type="ARBA" id="ARBA00022840"/>
    </source>
</evidence>
<dbReference type="InterPro" id="IPR017441">
    <property type="entry name" value="Protein_kinase_ATP_BS"/>
</dbReference>
<evidence type="ECO:0000313" key="9">
    <source>
        <dbReference type="EMBL" id="TKA68310.1"/>
    </source>
</evidence>
<feature type="region of interest" description="Disordered" evidence="7">
    <location>
        <begin position="1569"/>
        <end position="1634"/>
    </location>
</feature>
<reference evidence="9 10" key="1">
    <citation type="submission" date="2017-03" db="EMBL/GenBank/DDBJ databases">
        <title>Genomes of endolithic fungi from Antarctica.</title>
        <authorList>
            <person name="Coleine C."/>
            <person name="Masonjones S."/>
            <person name="Stajich J.E."/>
        </authorList>
    </citation>
    <scope>NUCLEOTIDE SEQUENCE [LARGE SCALE GENOMIC DNA]</scope>
    <source>
        <strain evidence="9 10">CCFEE 5184</strain>
    </source>
</reference>
<feature type="binding site" evidence="6">
    <location>
        <position position="184"/>
    </location>
    <ligand>
        <name>ATP</name>
        <dbReference type="ChEBI" id="CHEBI:30616"/>
    </ligand>
</feature>
<feature type="domain" description="Protein kinase" evidence="8">
    <location>
        <begin position="155"/>
        <end position="516"/>
    </location>
</feature>
<evidence type="ECO:0000256" key="7">
    <source>
        <dbReference type="SAM" id="MobiDB-lite"/>
    </source>
</evidence>
<dbReference type="SUPFAM" id="SSF55681">
    <property type="entry name" value="Class II aaRS and biotin synthetases"/>
    <property type="match status" value="1"/>
</dbReference>
<organism evidence="9 10">
    <name type="scientific">Friedmanniomyces simplex</name>
    <dbReference type="NCBI Taxonomy" id="329884"/>
    <lineage>
        <taxon>Eukaryota</taxon>
        <taxon>Fungi</taxon>
        <taxon>Dikarya</taxon>
        <taxon>Ascomycota</taxon>
        <taxon>Pezizomycotina</taxon>
        <taxon>Dothideomycetes</taxon>
        <taxon>Dothideomycetidae</taxon>
        <taxon>Mycosphaerellales</taxon>
        <taxon>Teratosphaeriaceae</taxon>
        <taxon>Friedmanniomyces</taxon>
    </lineage>
</organism>
<dbReference type="GO" id="GO:1990625">
    <property type="term" value="P:negative regulation of cytoplasmic translational initiation in response to stress"/>
    <property type="evidence" value="ECO:0007669"/>
    <property type="project" value="TreeGrafter"/>
</dbReference>
<dbReference type="EMBL" id="NAJQ01000517">
    <property type="protein sequence ID" value="TKA68310.1"/>
    <property type="molecule type" value="Genomic_DNA"/>
</dbReference>
<dbReference type="Gene3D" id="3.30.930.10">
    <property type="entry name" value="Bira Bifunctional Protein, Domain 2"/>
    <property type="match status" value="1"/>
</dbReference>
<proteinExistence type="inferred from homology"/>
<evidence type="ECO:0000256" key="6">
    <source>
        <dbReference type="PROSITE-ProRule" id="PRU10141"/>
    </source>
</evidence>
<dbReference type="SUPFAM" id="SSF56112">
    <property type="entry name" value="Protein kinase-like (PK-like)"/>
    <property type="match status" value="3"/>
</dbReference>
<keyword evidence="10" id="KW-1185">Reference proteome</keyword>
<dbReference type="InterPro" id="IPR011009">
    <property type="entry name" value="Kinase-like_dom_sf"/>
</dbReference>
<keyword evidence="1" id="KW-0808">Transferase</keyword>
<evidence type="ECO:0000256" key="2">
    <source>
        <dbReference type="ARBA" id="ARBA00022741"/>
    </source>
</evidence>
<dbReference type="GO" id="GO:0005524">
    <property type="term" value="F:ATP binding"/>
    <property type="evidence" value="ECO:0007669"/>
    <property type="project" value="UniProtKB-UniRule"/>
</dbReference>
<dbReference type="Pfam" id="PF00069">
    <property type="entry name" value="Pkinase"/>
    <property type="match status" value="3"/>
</dbReference>
<accession>A0A4U0WX23</accession>
<dbReference type="Proteomes" id="UP000309340">
    <property type="component" value="Unassembled WGS sequence"/>
</dbReference>
<feature type="region of interest" description="Disordered" evidence="7">
    <location>
        <begin position="1673"/>
        <end position="1702"/>
    </location>
</feature>
<dbReference type="PROSITE" id="PS00107">
    <property type="entry name" value="PROTEIN_KINASE_ATP"/>
    <property type="match status" value="2"/>
</dbReference>
<feature type="region of interest" description="Disordered" evidence="7">
    <location>
        <begin position="229"/>
        <end position="255"/>
    </location>
</feature>
<dbReference type="InterPro" id="IPR045864">
    <property type="entry name" value="aa-tRNA-synth_II/BPL/LPL"/>
</dbReference>
<dbReference type="GO" id="GO:0005634">
    <property type="term" value="C:nucleus"/>
    <property type="evidence" value="ECO:0007669"/>
    <property type="project" value="TreeGrafter"/>
</dbReference>
<dbReference type="PANTHER" id="PTHR11042">
    <property type="entry name" value="EUKARYOTIC TRANSLATION INITIATION FACTOR 2-ALPHA KINASE EIF2-ALPHA KINASE -RELATED"/>
    <property type="match status" value="1"/>
</dbReference>
<dbReference type="InterPro" id="IPR050339">
    <property type="entry name" value="CC_SR_Kinase"/>
</dbReference>
<dbReference type="Pfam" id="PF13393">
    <property type="entry name" value="tRNA-synt_His"/>
    <property type="match status" value="1"/>
</dbReference>
<dbReference type="GO" id="GO:0004694">
    <property type="term" value="F:eukaryotic translation initiation factor 2alpha kinase activity"/>
    <property type="evidence" value="ECO:0007669"/>
    <property type="project" value="TreeGrafter"/>
</dbReference>
<feature type="region of interest" description="Disordered" evidence="7">
    <location>
        <begin position="271"/>
        <end position="320"/>
    </location>
</feature>
<keyword evidence="2 6" id="KW-0547">Nucleotide-binding</keyword>
<evidence type="ECO:0000256" key="1">
    <source>
        <dbReference type="ARBA" id="ARBA00022679"/>
    </source>
</evidence>
<dbReference type="GO" id="GO:0005829">
    <property type="term" value="C:cytosol"/>
    <property type="evidence" value="ECO:0007669"/>
    <property type="project" value="TreeGrafter"/>
</dbReference>
<name>A0A4U0WX23_9PEZI</name>
<dbReference type="Gene3D" id="3.30.200.20">
    <property type="entry name" value="Phosphorylase Kinase, domain 1"/>
    <property type="match status" value="1"/>
</dbReference>
<feature type="compositionally biased region" description="Polar residues" evidence="7">
    <location>
        <begin position="1597"/>
        <end position="1624"/>
    </location>
</feature>
<feature type="compositionally biased region" description="Acidic residues" evidence="7">
    <location>
        <begin position="276"/>
        <end position="289"/>
    </location>
</feature>
<dbReference type="PROSITE" id="PS00108">
    <property type="entry name" value="PROTEIN_KINASE_ST"/>
    <property type="match status" value="2"/>
</dbReference>
<feature type="compositionally biased region" description="Polar residues" evidence="7">
    <location>
        <begin position="1673"/>
        <end position="1685"/>
    </location>
</feature>
<dbReference type="SMART" id="SM00220">
    <property type="entry name" value="S_TKc"/>
    <property type="match status" value="2"/>
</dbReference>
<feature type="region of interest" description="Disordered" evidence="7">
    <location>
        <begin position="118"/>
        <end position="143"/>
    </location>
</feature>
<dbReference type="InterPro" id="IPR000719">
    <property type="entry name" value="Prot_kinase_dom"/>
</dbReference>
<feature type="domain" description="Protein kinase" evidence="8">
    <location>
        <begin position="1"/>
        <end position="105"/>
    </location>
</feature>
<dbReference type="Gene3D" id="2.60.200.20">
    <property type="match status" value="1"/>
</dbReference>
<keyword evidence="4 6" id="KW-0067">ATP-binding</keyword>
<feature type="binding site" evidence="6">
    <location>
        <position position="1334"/>
    </location>
    <ligand>
        <name>ATP</name>
        <dbReference type="ChEBI" id="CHEBI:30616"/>
    </ligand>
</feature>
<sequence>MSARLGKLGQWKLHLEASVPSPRWRAPEGETDTIAGRRKTDIWQLGIVIAQMFLGLHIIDEHQSPEVMLGRLDLSESFEDLLRKAFTPDPKRRASAFDLLPAEFLRTNAEVLDVVSMQPTHDRRRPSSSMMSAKRRSRHNSSNVAEPISRYAMDFTEMGRLGKGGFGEVVKARNKLDGGIYAVKRVKQSPQLLDQVLSEVMLLNRLNHPYVVRYFSTWVEDDFSGGIVEDATTTTDETADDATEETTSEGPRMDFGFSSAGGLDFVSSSGYPQIEFGDDDSENEAEAADDNGPAVDSAETSERGDPGIMRPRSGSQKPPSILYIQMEYCERHTLRDLVRKGMTTDESWRYVRQITEGLAHIHSHGIIHRDLKPDNIFIDLAGNPKIGDFGLATTSQYHSIERSATMSGHSGGEMTRSVGTTLYVAPELRSSAGGAYNDKVDMYSLGIMFYEMCEMFGTAMERIRALQQIREKQYELPSTYRANGEKAAQGKLIACLISHKPGERPSSTELLRSDVLPVKIEDETIRQALSGLTDPRSPYHQKMMSALFAHDSASNSRVKALAWDAKGTGVADSASRLRYRSIAMQAMLAVFRRHGAEEVRRDTLFPRSGYYTNANVVQLLDASGNLLQMPYDLTLPHARQLAKNTPAVKRSFTFGSAYRDAFTTGAPKVSDEVDFDIAQVSLSEESSLDDAETLKVMDEIVCAMPSFSNATSVSLHLNHTTILDAILDYCRVPLAQQATVKETISKLGFHQWTWSKVRAELRKFGLPDTSLDDLQQFDFRDTADKAFARLRALMETANARILAKLEEGVRLLQDVVRATSHFALQLKVYIAPLGSVNARLYEGGMLFQCVLERKSNRTVIAAGGRYDSLIHAHRAMTATKPCEGAVGVSIGLDAIVAHVARNRGEGSKKAFLKNPMPVEALPRRCDVLVEAGPTDGSTAAGLRLLASLWASDLSAELATGSRATAEFFEYSFVVTVRHEASNSVRVSNTARETDEVDVPVTSLVGYLQQELREREASKVRPPSFIRQASSHHDSDRKGNVQVLMSQHRSKKSNKYHIVEAAQQQWAEKVDEWKDAPILAVETSDNVLDSVRGTRLGDAESWRKAVQACQLNERQYLGQVQEILGSWRKKWVEEGGPREACIFNFRTGNCIYYDVGLLSKAAYVKPAGVRELCVDQLILPHGNFHFGRKNLQDAFGIEDKTISTHHLHFHCVVYEEADGEQGPGVAPLVYVRTLSANPVFLSPSGSNNPSDSSLLGKDSGDVLLNHGDLLQLTPTISIQFRAELRKQSGLDSIRQEEFKRFSSQFSVIDRVLGSGGHSSVFVAVKRSTRRQVACKVVRVPVLTVVAPQADLEAAAKAKAVERLLRKQRSDLAREYEVLKDLSHPNIISLEKVFCTTHSVYIFQELITGGDLLSSVDRRDALSEPEAAVIIRQVLKAVEYLHSNQIVHRDIKPENVMMTSWRQGARVVLTDFGQARMLGDDIAPEVFGQLRRDRPKGQGYSKAIDIWSHEWFTHRHYAAELEGAYQRAIQDWKPRTVNGSLVQFIDTSDLVLPEMEETRPAQETKSHYFPAQDGHAEDKNPPNVMSNYVHLPPPIPKRTANQAFGTTSDPLRQYSSSQPGTQSDLFSSPVCVPNTPPRMSRAAETLPNSLVENAVPPEVEFTLDYTMPSPPPYTQEWQGNATQSQSAFDEPSPFESGRDASIDCGEELPSELRPITTLTHAEEQYAEMTQYTGDLDAPYLP</sequence>
<dbReference type="PANTHER" id="PTHR11042:SF136">
    <property type="entry name" value="EIF-2-ALPHA KINASE GCN2"/>
    <property type="match status" value="1"/>
</dbReference>
<comment type="caution">
    <text evidence="9">The sequence shown here is derived from an EMBL/GenBank/DDBJ whole genome shotgun (WGS) entry which is preliminary data.</text>
</comment>
<dbReference type="Gene3D" id="1.10.510.10">
    <property type="entry name" value="Transferase(Phosphotransferase) domain 1"/>
    <property type="match status" value="3"/>
</dbReference>
<dbReference type="OrthoDB" id="341578at2759"/>
<gene>
    <name evidence="9" type="ORF">B0A55_08607</name>
</gene>
<dbReference type="PROSITE" id="PS50011">
    <property type="entry name" value="PROTEIN_KINASE_DOM"/>
    <property type="match status" value="3"/>
</dbReference>
<keyword evidence="3" id="KW-0418">Kinase</keyword>
<evidence type="ECO:0000256" key="5">
    <source>
        <dbReference type="ARBA" id="ARBA00037982"/>
    </source>
</evidence>
<dbReference type="InterPro" id="IPR008271">
    <property type="entry name" value="Ser/Thr_kinase_AS"/>
</dbReference>
<evidence type="ECO:0000259" key="8">
    <source>
        <dbReference type="PROSITE" id="PS50011"/>
    </source>
</evidence>
<dbReference type="InterPro" id="IPR041715">
    <property type="entry name" value="HisRS-like_core"/>
</dbReference>
<dbReference type="Pfam" id="PF12745">
    <property type="entry name" value="HGTP_anticodon2"/>
    <property type="match status" value="1"/>
</dbReference>
<comment type="similarity">
    <text evidence="5">Belongs to the protein kinase superfamily. Ser/Thr protein kinase family. GCN2 subfamily.</text>
</comment>
<evidence type="ECO:0000256" key="3">
    <source>
        <dbReference type="ARBA" id="ARBA00022777"/>
    </source>
</evidence>
<feature type="compositionally biased region" description="Acidic residues" evidence="7">
    <location>
        <begin position="237"/>
        <end position="247"/>
    </location>
</feature>
<dbReference type="InterPro" id="IPR024435">
    <property type="entry name" value="HisRS-related_dom"/>
</dbReference>
<evidence type="ECO:0000313" key="10">
    <source>
        <dbReference type="Proteomes" id="UP000309340"/>
    </source>
</evidence>
<protein>
    <recommendedName>
        <fullName evidence="8">Protein kinase domain-containing protein</fullName>
    </recommendedName>
</protein>
<dbReference type="CDD" id="cd14046">
    <property type="entry name" value="STKc_EIF2AK4_GCN2_rpt2"/>
    <property type="match status" value="1"/>
</dbReference>
<dbReference type="STRING" id="329884.A0A4U0WX23"/>